<proteinExistence type="predicted"/>
<dbReference type="AlphaFoldDB" id="A0A9P8Y8E1"/>
<evidence type="ECO:0000313" key="2">
    <source>
        <dbReference type="EMBL" id="KAH7032883.1"/>
    </source>
</evidence>
<gene>
    <name evidence="2" type="ORF">B0I36DRAFT_101841</name>
</gene>
<dbReference type="RefSeq" id="XP_046013715.1">
    <property type="nucleotide sequence ID" value="XM_046147731.1"/>
</dbReference>
<feature type="region of interest" description="Disordered" evidence="1">
    <location>
        <begin position="1"/>
        <end position="32"/>
    </location>
</feature>
<name>A0A9P8Y8E1_9PEZI</name>
<protein>
    <submittedName>
        <fullName evidence="2">Uncharacterized protein</fullName>
    </submittedName>
</protein>
<comment type="caution">
    <text evidence="2">The sequence shown here is derived from an EMBL/GenBank/DDBJ whole genome shotgun (WGS) entry which is preliminary data.</text>
</comment>
<accession>A0A9P8Y8E1</accession>
<evidence type="ECO:0000256" key="1">
    <source>
        <dbReference type="SAM" id="MobiDB-lite"/>
    </source>
</evidence>
<organism evidence="2 3">
    <name type="scientific">Microdochium trichocladiopsis</name>
    <dbReference type="NCBI Taxonomy" id="1682393"/>
    <lineage>
        <taxon>Eukaryota</taxon>
        <taxon>Fungi</taxon>
        <taxon>Dikarya</taxon>
        <taxon>Ascomycota</taxon>
        <taxon>Pezizomycotina</taxon>
        <taxon>Sordariomycetes</taxon>
        <taxon>Xylariomycetidae</taxon>
        <taxon>Xylariales</taxon>
        <taxon>Microdochiaceae</taxon>
        <taxon>Microdochium</taxon>
    </lineage>
</organism>
<keyword evidence="3" id="KW-1185">Reference proteome</keyword>
<sequence length="164" mass="17942">MRLVKKDKLLLPSASPSTAPRPEMLQTDPARSKLIASLSSPMLGGKDSPIQTCTKPCTEKVHSPAPKSGTKIEIITPKGRTRTRNQSSFPKFDAAPFLDSEEIAESHRTPCNCQGLRSSPLLECPIDEARHLLLQVVRHKSFRPSLVLRLTTPYGLKQCCGAGL</sequence>
<dbReference type="Proteomes" id="UP000756346">
    <property type="component" value="Unassembled WGS sequence"/>
</dbReference>
<evidence type="ECO:0000313" key="3">
    <source>
        <dbReference type="Proteomes" id="UP000756346"/>
    </source>
</evidence>
<reference evidence="2" key="1">
    <citation type="journal article" date="2021" name="Nat. Commun.">
        <title>Genetic determinants of endophytism in the Arabidopsis root mycobiome.</title>
        <authorList>
            <person name="Mesny F."/>
            <person name="Miyauchi S."/>
            <person name="Thiergart T."/>
            <person name="Pickel B."/>
            <person name="Atanasova L."/>
            <person name="Karlsson M."/>
            <person name="Huettel B."/>
            <person name="Barry K.W."/>
            <person name="Haridas S."/>
            <person name="Chen C."/>
            <person name="Bauer D."/>
            <person name="Andreopoulos W."/>
            <person name="Pangilinan J."/>
            <person name="LaButti K."/>
            <person name="Riley R."/>
            <person name="Lipzen A."/>
            <person name="Clum A."/>
            <person name="Drula E."/>
            <person name="Henrissat B."/>
            <person name="Kohler A."/>
            <person name="Grigoriev I.V."/>
            <person name="Martin F.M."/>
            <person name="Hacquard S."/>
        </authorList>
    </citation>
    <scope>NUCLEOTIDE SEQUENCE</scope>
    <source>
        <strain evidence="2">MPI-CAGE-CH-0230</strain>
    </source>
</reference>
<dbReference type="GeneID" id="70177277"/>
<dbReference type="EMBL" id="JAGTJQ010000004">
    <property type="protein sequence ID" value="KAH7032883.1"/>
    <property type="molecule type" value="Genomic_DNA"/>
</dbReference>